<evidence type="ECO:0000313" key="1">
    <source>
        <dbReference type="EMBL" id="GES11339.1"/>
    </source>
</evidence>
<protein>
    <submittedName>
        <fullName evidence="1">Uncharacterized protein</fullName>
    </submittedName>
</protein>
<organism evidence="1 2">
    <name type="scientific">Acrocarpospora macrocephala</name>
    <dbReference type="NCBI Taxonomy" id="150177"/>
    <lineage>
        <taxon>Bacteria</taxon>
        <taxon>Bacillati</taxon>
        <taxon>Actinomycetota</taxon>
        <taxon>Actinomycetes</taxon>
        <taxon>Streptosporangiales</taxon>
        <taxon>Streptosporangiaceae</taxon>
        <taxon>Acrocarpospora</taxon>
    </lineage>
</organism>
<gene>
    <name evidence="1" type="ORF">Amac_049360</name>
</gene>
<proteinExistence type="predicted"/>
<accession>A0A5M3WTH4</accession>
<evidence type="ECO:0000313" key="2">
    <source>
        <dbReference type="Proteomes" id="UP000331127"/>
    </source>
</evidence>
<comment type="caution">
    <text evidence="1">The sequence shown here is derived from an EMBL/GenBank/DDBJ whole genome shotgun (WGS) entry which is preliminary data.</text>
</comment>
<dbReference type="Proteomes" id="UP000331127">
    <property type="component" value="Unassembled WGS sequence"/>
</dbReference>
<dbReference type="EMBL" id="BLAE01000028">
    <property type="protein sequence ID" value="GES11339.1"/>
    <property type="molecule type" value="Genomic_DNA"/>
</dbReference>
<dbReference type="AlphaFoldDB" id="A0A5M3WTH4"/>
<name>A0A5M3WTH4_9ACTN</name>
<reference evidence="1 2" key="1">
    <citation type="submission" date="2019-10" db="EMBL/GenBank/DDBJ databases">
        <title>Whole genome shotgun sequence of Acrocarpospora macrocephala NBRC 16266.</title>
        <authorList>
            <person name="Ichikawa N."/>
            <person name="Kimura A."/>
            <person name="Kitahashi Y."/>
            <person name="Komaki H."/>
            <person name="Oguchi A."/>
        </authorList>
    </citation>
    <scope>NUCLEOTIDE SEQUENCE [LARGE SCALE GENOMIC DNA]</scope>
    <source>
        <strain evidence="1 2">NBRC 16266</strain>
    </source>
</reference>
<sequence>MLSGADCNLFGDGVQHGVLGIFVGFDVSAWRRVMTARRPISADKGDVVVEITRYARYGVPNASPSCH</sequence>
<keyword evidence="2" id="KW-1185">Reference proteome</keyword>